<dbReference type="RefSeq" id="WP_309038711.1">
    <property type="nucleotide sequence ID" value="NZ_JAVIFY010000004.1"/>
</dbReference>
<accession>A0ABU1BAM7</accession>
<proteinExistence type="predicted"/>
<name>A0ABU1BAM7_PSEHA</name>
<evidence type="ECO:0008006" key="3">
    <source>
        <dbReference type="Google" id="ProtNLM"/>
    </source>
</evidence>
<evidence type="ECO:0000313" key="1">
    <source>
        <dbReference type="EMBL" id="MDQ9091406.1"/>
    </source>
</evidence>
<evidence type="ECO:0000313" key="2">
    <source>
        <dbReference type="Proteomes" id="UP001226574"/>
    </source>
</evidence>
<comment type="caution">
    <text evidence="1">The sequence shown here is derived from an EMBL/GenBank/DDBJ whole genome shotgun (WGS) entry which is preliminary data.</text>
</comment>
<protein>
    <recommendedName>
        <fullName evidence="3">ATP-binding protein</fullName>
    </recommendedName>
</protein>
<dbReference type="Proteomes" id="UP001226574">
    <property type="component" value="Unassembled WGS sequence"/>
</dbReference>
<dbReference type="EMBL" id="JAVIFY010000004">
    <property type="protein sequence ID" value="MDQ9091406.1"/>
    <property type="molecule type" value="Genomic_DNA"/>
</dbReference>
<gene>
    <name evidence="1" type="ORF">RC083_07370</name>
</gene>
<sequence>MENYINLNRAFALIPESQEREYQDEWGSFLGSSKEKGWSDVLKKYRCVILAEAGAGKTEEFRQQAFNLMKRGITSFFIRIEDIDSDFDDAFEIGSQQEFSEWLDGSGEAWFFLDSVDEARLANPNAFKKAINRFATSISNAKHRAHIFISSRPYAWRPKEDRSIVDDKLYLPQCHGTKECSVHDGAETENDLSALTVMMLKPLDSDRIKSYCEARDAQSIDSLLEEIERLNLWALAERPFDLENIIDKWQEAGVLGSRIDLLKYNIKSKLTEQHSVDRADSQQLVLEQALNGARKLAAAVILTDTAGIAIPGSTSKLKGIQACEVLSDWASKDIRALLELGIFNDIIYDTVRFRHREIRELLAAEWFDSLLQSGADRSSIAVLFFKEQYGEKIITPRLRSVLSWLILFDDRFYQQAISIAPEIAVEGGDPAILPLPTRERLLEKIVLEIATNKDDRGARDNTSIARIAKEDLTPKTVELIKEYFDNDEAIFFLGRLVWQGKMVDAIVLFEKIALDADRDIYTRIASVRAIATLAEPNYSAELWAKLNCSVYAIEQRLLAELVEEACPNLHSVEQLLNSLEVIECDKRKNDFYSLRNAMGDFICKVIIDNNFEVLNKLLDGFDRLFRCTPFIDDEYCKVSTSYAWLISYAALMLEKLIESKCKLVLSENALSVLISITHVKSWGYSEYGDYEDSLKALIPKWPELNDALYWETLHQARTSYKKVGNGGAELWGISSHNSFWVFDENSYTRLLKSIPNLECKEEQLAALSTVIDLYWWPNKPKKMLDDLKVAAQTNSSLQGLMQVRLGPTLTEISDTQRRLYASRKRREVVEKKEQQQRQEWIEKLRSAPNQLVEESLLKNGEISDNIVWLYFEIVQEGIITTRAGGADWKKLIPEFGEQLAMEYRDIAQKLWRNFKEPLQSERDTYISSHKYTLYIAFAGLEIESRESLAFPHNLSDAELNQALRFLGKEINGFPSWLEDLFKVYPLETAKAMEKEVIWELEYTSIDDNVHYILSNILHQAPWVHEVIAPAIFDWLYNNPEKIIKFPEYCVQIMVGGEYPREALVALAKREISRGAPTEILARWYAMWVDWEAEQAIPALEAWLEGLSVEQAKITAETFVTYLVGDRSGRGGIGGMETYITTQYLKRLYILAHRFIRAEDDIDRSAGGAYMPGLRDDAQAARNRLFSLLSELPNKAAYDSMKELEQEHPEPNYRHWMKKQAYKRAEADADLEPWSCEQVCQYAAYQLVTPRTHKQLFEMGVLKLKNMKVWLEQGNDSPWKTWQRAEQENEMRNLVAGWLNQSCRDQYTTAQEPELANDQRMDIWLSSNYANAPVPIELKLLDKNWSGNQLCERLRNQLVGDYLRANGSSCGIFLLISANTNKNWQIDNQSVSIEKLRGALMNYWASISKDYPTVSDIEVIVIDLNRRGMVSGSAKLIKEV</sequence>
<keyword evidence="2" id="KW-1185">Reference proteome</keyword>
<reference evidence="1 2" key="1">
    <citation type="submission" date="2023-08" db="EMBL/GenBank/DDBJ databases">
        <title>Pseudoalteromonas haloplanktis LL1 genome.</title>
        <authorList>
            <person name="Wu S."/>
        </authorList>
    </citation>
    <scope>NUCLEOTIDE SEQUENCE [LARGE SCALE GENOMIC DNA]</scope>
    <source>
        <strain evidence="1 2">LL1</strain>
    </source>
</reference>
<organism evidence="1 2">
    <name type="scientific">Pseudoalteromonas haloplanktis</name>
    <name type="common">Alteromonas haloplanktis</name>
    <dbReference type="NCBI Taxonomy" id="228"/>
    <lineage>
        <taxon>Bacteria</taxon>
        <taxon>Pseudomonadati</taxon>
        <taxon>Pseudomonadota</taxon>
        <taxon>Gammaproteobacteria</taxon>
        <taxon>Alteromonadales</taxon>
        <taxon>Pseudoalteromonadaceae</taxon>
        <taxon>Pseudoalteromonas</taxon>
    </lineage>
</organism>